<dbReference type="InterPro" id="IPR008183">
    <property type="entry name" value="Aldose_1/G6P_1-epimerase"/>
</dbReference>
<dbReference type="GO" id="GO:0030246">
    <property type="term" value="F:carbohydrate binding"/>
    <property type="evidence" value="ECO:0007669"/>
    <property type="project" value="UniProtKB-UniRule"/>
</dbReference>
<dbReference type="EMBL" id="MUYA01000003">
    <property type="protein sequence ID" value="OOS00310.1"/>
    <property type="molecule type" value="Genomic_DNA"/>
</dbReference>
<dbReference type="PANTHER" id="PTHR11122">
    <property type="entry name" value="APOSPORY-ASSOCIATED PROTEIN C-RELATED"/>
    <property type="match status" value="1"/>
</dbReference>
<evidence type="ECO:0000256" key="1">
    <source>
        <dbReference type="ARBA" id="ARBA00001096"/>
    </source>
</evidence>
<dbReference type="InterPro" id="IPR011013">
    <property type="entry name" value="Gal_mutarotase_sf_dom"/>
</dbReference>
<gene>
    <name evidence="6" type="ORF">B0187_02140</name>
</gene>
<dbReference type="OrthoDB" id="9790727at2"/>
<dbReference type="InterPro" id="IPR014718">
    <property type="entry name" value="GH-type_carb-bd"/>
</dbReference>
<dbReference type="CDD" id="cd09020">
    <property type="entry name" value="D-hex-6-P-epi_like"/>
    <property type="match status" value="1"/>
</dbReference>
<keyword evidence="3 4" id="KW-0413">Isomerase</keyword>
<dbReference type="Proteomes" id="UP000190867">
    <property type="component" value="Unassembled WGS sequence"/>
</dbReference>
<dbReference type="AlphaFoldDB" id="A0A1T0AUG5"/>
<keyword evidence="7" id="KW-1185">Reference proteome</keyword>
<evidence type="ECO:0000256" key="4">
    <source>
        <dbReference type="PIRNR" id="PIRNR016020"/>
    </source>
</evidence>
<feature type="active site" evidence="5">
    <location>
        <position position="251"/>
    </location>
</feature>
<sequence>MLKITHIKSLTPELNLFHYNDIPVLVIKHSVGEAKIALQGAQLLSWKPQKAKHDILWLSNIASFQRGTAIRGGIPLCYPWFGGIQQPAHGTARLDLWALNDYKVNENSVWLQFHYLNQQNQRQAQLEINFTQDCELTFTHYGEKLAQAVLHSYFRVGDIHQVEVTHLPQQGLNCVTQQQENYPSSRKIDQHIDCVYSIPPSHKQNRIVDDSLKRQIMLEQQGASNLVLWNPWHKAMSDMTPNDYQQMICLETGSIDRPLQNGESIVLRLALLAD</sequence>
<reference evidence="6 7" key="1">
    <citation type="submission" date="2017-02" db="EMBL/GenBank/DDBJ databases">
        <title>Draft genome sequence of Haemophilus paracuniculus CCUG 43573 type strain.</title>
        <authorList>
            <person name="Engstrom-Jakobsson H."/>
            <person name="Salva-Serra F."/>
            <person name="Thorell K."/>
            <person name="Gonzales-Siles L."/>
            <person name="Karlsson R."/>
            <person name="Boulund F."/>
            <person name="Engstrand L."/>
            <person name="Kristiansson E."/>
            <person name="Moore E."/>
        </authorList>
    </citation>
    <scope>NUCLEOTIDE SEQUENCE [LARGE SCALE GENOMIC DNA]</scope>
    <source>
        <strain evidence="6 7">CCUG 43573</strain>
    </source>
</reference>
<dbReference type="Pfam" id="PF01263">
    <property type="entry name" value="Aldose_epim"/>
    <property type="match status" value="1"/>
</dbReference>
<evidence type="ECO:0000313" key="6">
    <source>
        <dbReference type="EMBL" id="OOS00310.1"/>
    </source>
</evidence>
<protein>
    <recommendedName>
        <fullName evidence="4">Putative glucose-6-phosphate 1-epimerase</fullName>
        <ecNumber evidence="4">5.1.3.15</ecNumber>
    </recommendedName>
</protein>
<dbReference type="Gene3D" id="2.70.98.10">
    <property type="match status" value="1"/>
</dbReference>
<dbReference type="STRING" id="734.B0187_02140"/>
<name>A0A1T0AUG5_9PAST</name>
<evidence type="ECO:0000313" key="7">
    <source>
        <dbReference type="Proteomes" id="UP000190867"/>
    </source>
</evidence>
<evidence type="ECO:0000256" key="3">
    <source>
        <dbReference type="ARBA" id="ARBA00023235"/>
    </source>
</evidence>
<dbReference type="PIRSF" id="PIRSF016020">
    <property type="entry name" value="PHexose_mutarotase"/>
    <property type="match status" value="1"/>
</dbReference>
<organism evidence="6 7">
    <name type="scientific">Haemophilus paracuniculus</name>
    <dbReference type="NCBI Taxonomy" id="734"/>
    <lineage>
        <taxon>Bacteria</taxon>
        <taxon>Pseudomonadati</taxon>
        <taxon>Pseudomonadota</taxon>
        <taxon>Gammaproteobacteria</taxon>
        <taxon>Pasteurellales</taxon>
        <taxon>Pasteurellaceae</taxon>
        <taxon>Haemophilus</taxon>
    </lineage>
</organism>
<dbReference type="InterPro" id="IPR025532">
    <property type="entry name" value="G6P_1-epimerase"/>
</dbReference>
<dbReference type="EC" id="5.1.3.15" evidence="4"/>
<accession>A0A1T0AUG5</accession>
<dbReference type="GO" id="GO:0005975">
    <property type="term" value="P:carbohydrate metabolic process"/>
    <property type="evidence" value="ECO:0007669"/>
    <property type="project" value="InterPro"/>
</dbReference>
<evidence type="ECO:0000256" key="5">
    <source>
        <dbReference type="PIRSR" id="PIRSR016020-1"/>
    </source>
</evidence>
<comment type="catalytic activity">
    <reaction evidence="1">
        <text>alpha-D-glucose 6-phosphate = beta-D-glucose 6-phosphate</text>
        <dbReference type="Rhea" id="RHEA:16249"/>
        <dbReference type="ChEBI" id="CHEBI:58225"/>
        <dbReference type="ChEBI" id="CHEBI:58247"/>
        <dbReference type="EC" id="5.1.3.15"/>
    </reaction>
</comment>
<dbReference type="RefSeq" id="WP_078236226.1">
    <property type="nucleotide sequence ID" value="NZ_MUYA01000003.1"/>
</dbReference>
<feature type="active site" evidence="5">
    <location>
        <position position="151"/>
    </location>
</feature>
<proteinExistence type="inferred from homology"/>
<dbReference type="GO" id="GO:0047938">
    <property type="term" value="F:glucose-6-phosphate 1-epimerase activity"/>
    <property type="evidence" value="ECO:0007669"/>
    <property type="project" value="UniProtKB-UniRule"/>
</dbReference>
<dbReference type="SUPFAM" id="SSF74650">
    <property type="entry name" value="Galactose mutarotase-like"/>
    <property type="match status" value="1"/>
</dbReference>
<comment type="similarity">
    <text evidence="2 4">Belongs to the glucose-6-phosphate 1-epimerase family.</text>
</comment>
<evidence type="ECO:0000256" key="2">
    <source>
        <dbReference type="ARBA" id="ARBA00005866"/>
    </source>
</evidence>
<comment type="caution">
    <text evidence="6">The sequence shown here is derived from an EMBL/GenBank/DDBJ whole genome shotgun (WGS) entry which is preliminary data.</text>
</comment>
<dbReference type="PANTHER" id="PTHR11122:SF13">
    <property type="entry name" value="GLUCOSE-6-PHOSPHATE 1-EPIMERASE"/>
    <property type="match status" value="1"/>
</dbReference>